<keyword evidence="2" id="KW-0677">Repeat</keyword>
<dbReference type="OrthoDB" id="5970528at2759"/>
<feature type="transmembrane region" description="Helical" evidence="3">
    <location>
        <begin position="307"/>
        <end position="330"/>
    </location>
</feature>
<dbReference type="CDD" id="cd22828">
    <property type="entry name" value="Gal_Rha_Lectin_EVA1_EVA1C_rpt1"/>
    <property type="match status" value="1"/>
</dbReference>
<keyword evidence="3" id="KW-1133">Transmembrane helix</keyword>
<keyword evidence="3" id="KW-0812">Transmembrane</keyword>
<reference evidence="6" key="1">
    <citation type="submission" date="2022-01" db="EMBL/GenBank/DDBJ databases">
        <authorList>
            <person name="King R."/>
        </authorList>
    </citation>
    <scope>NUCLEOTIDE SEQUENCE</scope>
</reference>
<feature type="domain" description="SUEL-type lectin" evidence="5">
    <location>
        <begin position="43"/>
        <end position="125"/>
    </location>
</feature>
<evidence type="ECO:0000313" key="6">
    <source>
        <dbReference type="EMBL" id="CAH1401416.1"/>
    </source>
</evidence>
<dbReference type="PROSITE" id="PS50228">
    <property type="entry name" value="SUEL_LECTIN"/>
    <property type="match status" value="2"/>
</dbReference>
<evidence type="ECO:0000313" key="7">
    <source>
        <dbReference type="Proteomes" id="UP001152798"/>
    </source>
</evidence>
<dbReference type="GO" id="GO:0030246">
    <property type="term" value="F:carbohydrate binding"/>
    <property type="evidence" value="ECO:0007669"/>
    <property type="project" value="UniProtKB-KW"/>
</dbReference>
<sequence>MISLIAVILWSIFPLLASSDDNLELLSSSLRQLQRSGCHELGLSCPQGTSIALVSAKYSKDVFCPGVEYNRNCLLHKSLQYSLLQTAVERCQKKRHCKMMSSSNNYGIDPCPGVPKHLQITYSCRPYEFRSKTACENEMVQLQCGPNSRLAIYSASYGRTQYESLQCPQPQGVPEETCLASYATETVINMCHGRRRCTLSVDSSTFGNPCKKESRMYLKVVFTCVPRKVLLPKYEQGQEEDEAQEPADEWVDYDEEELAAPNTIGQHNISSAANESVTLHHNRGGYIPTSEPDEEDISADNKERLSLYLAVSIGGGLVCILSLLAIRLAWSSRKRSRSQQPVPPYVGELYDGETDLGIATALPIDPGDVVRYSAMDMPRSLAAANTQYYYG</sequence>
<dbReference type="InterPro" id="IPR000922">
    <property type="entry name" value="Lectin_gal-bd_dom"/>
</dbReference>
<dbReference type="Proteomes" id="UP001152798">
    <property type="component" value="Chromosome 5"/>
</dbReference>
<keyword evidence="1" id="KW-0430">Lectin</keyword>
<feature type="domain" description="SUEL-type lectin" evidence="5">
    <location>
        <begin position="134"/>
        <end position="225"/>
    </location>
</feature>
<proteinExistence type="predicted"/>
<feature type="signal peptide" evidence="4">
    <location>
        <begin position="1"/>
        <end position="19"/>
    </location>
</feature>
<dbReference type="InterPro" id="IPR043159">
    <property type="entry name" value="Lectin_gal-bd_sf"/>
</dbReference>
<name>A0A9P0HG61_NEZVI</name>
<dbReference type="CDD" id="cd22829">
    <property type="entry name" value="Gal_Rha_Lectin_EVA1_EVA1C_rpt2"/>
    <property type="match status" value="1"/>
</dbReference>
<keyword evidence="3" id="KW-0472">Membrane</keyword>
<accession>A0A9P0HG61</accession>
<evidence type="ECO:0000256" key="2">
    <source>
        <dbReference type="ARBA" id="ARBA00022737"/>
    </source>
</evidence>
<organism evidence="6 7">
    <name type="scientific">Nezara viridula</name>
    <name type="common">Southern green stink bug</name>
    <name type="synonym">Cimex viridulus</name>
    <dbReference type="NCBI Taxonomy" id="85310"/>
    <lineage>
        <taxon>Eukaryota</taxon>
        <taxon>Metazoa</taxon>
        <taxon>Ecdysozoa</taxon>
        <taxon>Arthropoda</taxon>
        <taxon>Hexapoda</taxon>
        <taxon>Insecta</taxon>
        <taxon>Pterygota</taxon>
        <taxon>Neoptera</taxon>
        <taxon>Paraneoptera</taxon>
        <taxon>Hemiptera</taxon>
        <taxon>Heteroptera</taxon>
        <taxon>Panheteroptera</taxon>
        <taxon>Pentatomomorpha</taxon>
        <taxon>Pentatomoidea</taxon>
        <taxon>Pentatomidae</taxon>
        <taxon>Pentatominae</taxon>
        <taxon>Nezara</taxon>
    </lineage>
</organism>
<dbReference type="EMBL" id="OV725081">
    <property type="protein sequence ID" value="CAH1401416.1"/>
    <property type="molecule type" value="Genomic_DNA"/>
</dbReference>
<evidence type="ECO:0000259" key="5">
    <source>
        <dbReference type="PROSITE" id="PS50228"/>
    </source>
</evidence>
<evidence type="ECO:0000256" key="1">
    <source>
        <dbReference type="ARBA" id="ARBA00022734"/>
    </source>
</evidence>
<evidence type="ECO:0000256" key="3">
    <source>
        <dbReference type="SAM" id="Phobius"/>
    </source>
</evidence>
<evidence type="ECO:0000256" key="4">
    <source>
        <dbReference type="SAM" id="SignalP"/>
    </source>
</evidence>
<gene>
    <name evidence="6" type="ORF">NEZAVI_LOCUS10442</name>
</gene>
<feature type="chain" id="PRO_5040454619" description="SUEL-type lectin domain-containing protein" evidence="4">
    <location>
        <begin position="20"/>
        <end position="391"/>
    </location>
</feature>
<dbReference type="Gene3D" id="2.60.120.740">
    <property type="match status" value="2"/>
</dbReference>
<dbReference type="PANTHER" id="PTHR46780">
    <property type="entry name" value="PROTEIN EVA-1"/>
    <property type="match status" value="1"/>
</dbReference>
<dbReference type="FunFam" id="2.60.120.740:FF:000003">
    <property type="entry name" value="Protein eva-1 homolog C"/>
    <property type="match status" value="1"/>
</dbReference>
<dbReference type="AlphaFoldDB" id="A0A9P0HG61"/>
<protein>
    <recommendedName>
        <fullName evidence="5">SUEL-type lectin domain-containing protein</fullName>
    </recommendedName>
</protein>
<keyword evidence="7" id="KW-1185">Reference proteome</keyword>
<dbReference type="Pfam" id="PF02140">
    <property type="entry name" value="SUEL_Lectin"/>
    <property type="match status" value="2"/>
</dbReference>
<keyword evidence="4" id="KW-0732">Signal</keyword>